<feature type="transmembrane region" description="Helical" evidence="1">
    <location>
        <begin position="118"/>
        <end position="138"/>
    </location>
</feature>
<evidence type="ECO:0000256" key="1">
    <source>
        <dbReference type="SAM" id="Phobius"/>
    </source>
</evidence>
<keyword evidence="1" id="KW-1133">Transmembrane helix</keyword>
<keyword evidence="1" id="KW-0472">Membrane</keyword>
<keyword evidence="3" id="KW-1185">Reference proteome</keyword>
<gene>
    <name evidence="2" type="ORF">B0I35DRAFT_31120</name>
</gene>
<proteinExistence type="predicted"/>
<evidence type="ECO:0000313" key="2">
    <source>
        <dbReference type="EMBL" id="KAH7328936.1"/>
    </source>
</evidence>
<comment type="caution">
    <text evidence="2">The sequence shown here is derived from an EMBL/GenBank/DDBJ whole genome shotgun (WGS) entry which is preliminary data.</text>
</comment>
<protein>
    <submittedName>
        <fullName evidence="2">Uncharacterized protein</fullName>
    </submittedName>
</protein>
<dbReference type="Proteomes" id="UP000813444">
    <property type="component" value="Unassembled WGS sequence"/>
</dbReference>
<sequence>MYKSSGTVVLFGDRLAITFFLYHLFLFFGRGIRRRLGKDLGAQLFFLSFVDHIVVRLSLSRVFWVSMLATMPVALRGEALYHRTRSLCGWMDVYTCVDGSAVSRTGKTRRDLGSKHDLYMSILVAAGLFFSLQSATLLQPSPGRKPEPAVMCNN</sequence>
<organism evidence="2 3">
    <name type="scientific">Stachybotrys elegans</name>
    <dbReference type="NCBI Taxonomy" id="80388"/>
    <lineage>
        <taxon>Eukaryota</taxon>
        <taxon>Fungi</taxon>
        <taxon>Dikarya</taxon>
        <taxon>Ascomycota</taxon>
        <taxon>Pezizomycotina</taxon>
        <taxon>Sordariomycetes</taxon>
        <taxon>Hypocreomycetidae</taxon>
        <taxon>Hypocreales</taxon>
        <taxon>Stachybotryaceae</taxon>
        <taxon>Stachybotrys</taxon>
    </lineage>
</organism>
<accession>A0A8K0WYI5</accession>
<dbReference type="EMBL" id="JAGPNK010000001">
    <property type="protein sequence ID" value="KAH7328936.1"/>
    <property type="molecule type" value="Genomic_DNA"/>
</dbReference>
<keyword evidence="1" id="KW-0812">Transmembrane</keyword>
<name>A0A8K0WYI5_9HYPO</name>
<feature type="transmembrane region" description="Helical" evidence="1">
    <location>
        <begin position="6"/>
        <end position="28"/>
    </location>
</feature>
<dbReference type="AlphaFoldDB" id="A0A8K0WYI5"/>
<reference evidence="2" key="1">
    <citation type="journal article" date="2021" name="Nat. Commun.">
        <title>Genetic determinants of endophytism in the Arabidopsis root mycobiome.</title>
        <authorList>
            <person name="Mesny F."/>
            <person name="Miyauchi S."/>
            <person name="Thiergart T."/>
            <person name="Pickel B."/>
            <person name="Atanasova L."/>
            <person name="Karlsson M."/>
            <person name="Huettel B."/>
            <person name="Barry K.W."/>
            <person name="Haridas S."/>
            <person name="Chen C."/>
            <person name="Bauer D."/>
            <person name="Andreopoulos W."/>
            <person name="Pangilinan J."/>
            <person name="LaButti K."/>
            <person name="Riley R."/>
            <person name="Lipzen A."/>
            <person name="Clum A."/>
            <person name="Drula E."/>
            <person name="Henrissat B."/>
            <person name="Kohler A."/>
            <person name="Grigoriev I.V."/>
            <person name="Martin F.M."/>
            <person name="Hacquard S."/>
        </authorList>
    </citation>
    <scope>NUCLEOTIDE SEQUENCE</scope>
    <source>
        <strain evidence="2">MPI-CAGE-CH-0235</strain>
    </source>
</reference>
<evidence type="ECO:0000313" key="3">
    <source>
        <dbReference type="Proteomes" id="UP000813444"/>
    </source>
</evidence>